<dbReference type="PANTHER" id="PTHR46955:SF3">
    <property type="entry name" value="G_PROTEIN_RECEP_F1_2 DOMAIN-CONTAINING PROTEIN"/>
    <property type="match status" value="1"/>
</dbReference>
<dbReference type="InterPro" id="IPR019420">
    <property type="entry name" value="7TM_GPCR_serpentine_rcpt_Srbc"/>
</dbReference>
<organism evidence="5">
    <name type="scientific">Nippostrongylus brasiliensis</name>
    <name type="common">Rat hookworm</name>
    <dbReference type="NCBI Taxonomy" id="27835"/>
    <lineage>
        <taxon>Eukaryota</taxon>
        <taxon>Metazoa</taxon>
        <taxon>Ecdysozoa</taxon>
        <taxon>Nematoda</taxon>
        <taxon>Chromadorea</taxon>
        <taxon>Rhabditida</taxon>
        <taxon>Rhabditina</taxon>
        <taxon>Rhabditomorpha</taxon>
        <taxon>Strongyloidea</taxon>
        <taxon>Heligmosomidae</taxon>
        <taxon>Nippostrongylus</taxon>
    </lineage>
</organism>
<keyword evidence="2" id="KW-0732">Signal</keyword>
<feature type="transmembrane region" description="Helical" evidence="1">
    <location>
        <begin position="149"/>
        <end position="174"/>
    </location>
</feature>
<dbReference type="Proteomes" id="UP000271162">
    <property type="component" value="Unassembled WGS sequence"/>
</dbReference>
<dbReference type="AlphaFoldDB" id="A0A0N4YLF0"/>
<evidence type="ECO:0000256" key="2">
    <source>
        <dbReference type="SAM" id="SignalP"/>
    </source>
</evidence>
<reference evidence="5" key="1">
    <citation type="submission" date="2017-02" db="UniProtKB">
        <authorList>
            <consortium name="WormBaseParasite"/>
        </authorList>
    </citation>
    <scope>IDENTIFICATION</scope>
</reference>
<keyword evidence="1" id="KW-1133">Transmembrane helix</keyword>
<keyword evidence="1" id="KW-0472">Membrane</keyword>
<dbReference type="EMBL" id="UYSL01023070">
    <property type="protein sequence ID" value="VDL81656.1"/>
    <property type="molecule type" value="Genomic_DNA"/>
</dbReference>
<dbReference type="InterPro" id="IPR052322">
    <property type="entry name" value="Mito_rRNA_Mtase_NSUN4"/>
</dbReference>
<evidence type="ECO:0000313" key="3">
    <source>
        <dbReference type="EMBL" id="VDL81656.1"/>
    </source>
</evidence>
<sequence length="256" mass="29005">MYLPLQVLLVISYTTYDSSQAQSFPKGQPMQFIDTHSDVNKNDIILKLSTNKASLWCSWSADIREPDGLSATFAMGMISFLIVDIVILILQAASIIFNALPYIIYLTAQWNPTYIDLDPTYIMISSTPLTAQLKINLTLTIALALERCLYAVTALTVGCLLAALDLTIEFMLAPFKRVPNCAAIGCFVSDQFRYYWGTSNMVMGIIVVVLTLLLMGKLQLIQRHSRVGQHRAERDTSRFRTVRVQPQKQIFRKYYR</sequence>
<accession>A0A0N4YLF0</accession>
<keyword evidence="4" id="KW-1185">Reference proteome</keyword>
<keyword evidence="1" id="KW-0812">Transmembrane</keyword>
<evidence type="ECO:0000313" key="5">
    <source>
        <dbReference type="WBParaSite" id="NBR_0001793501-mRNA-1"/>
    </source>
</evidence>
<dbReference type="PANTHER" id="PTHR46955">
    <property type="entry name" value="PROTEIN CBG01349-RELATED"/>
    <property type="match status" value="1"/>
</dbReference>
<evidence type="ECO:0000313" key="4">
    <source>
        <dbReference type="Proteomes" id="UP000271162"/>
    </source>
</evidence>
<proteinExistence type="predicted"/>
<name>A0A0N4YLF0_NIPBR</name>
<evidence type="ECO:0000256" key="1">
    <source>
        <dbReference type="SAM" id="Phobius"/>
    </source>
</evidence>
<feature type="signal peptide" evidence="2">
    <location>
        <begin position="1"/>
        <end position="21"/>
    </location>
</feature>
<dbReference type="WBParaSite" id="NBR_0001793501-mRNA-1">
    <property type="protein sequence ID" value="NBR_0001793501-mRNA-1"/>
    <property type="gene ID" value="NBR_0001793501"/>
</dbReference>
<feature type="transmembrane region" description="Helical" evidence="1">
    <location>
        <begin position="73"/>
        <end position="100"/>
    </location>
</feature>
<gene>
    <name evidence="3" type="ORF">NBR_LOCUS17936</name>
</gene>
<feature type="chain" id="PRO_5043125814" evidence="2">
    <location>
        <begin position="22"/>
        <end position="256"/>
    </location>
</feature>
<dbReference type="Pfam" id="PF10316">
    <property type="entry name" value="7TM_GPCR_Srbc"/>
    <property type="match status" value="1"/>
</dbReference>
<reference evidence="3 4" key="2">
    <citation type="submission" date="2018-11" db="EMBL/GenBank/DDBJ databases">
        <authorList>
            <consortium name="Pathogen Informatics"/>
        </authorList>
    </citation>
    <scope>NUCLEOTIDE SEQUENCE [LARGE SCALE GENOMIC DNA]</scope>
</reference>
<protein>
    <submittedName>
        <fullName evidence="5">G_PROTEIN_RECEP_F1_2 domain-containing protein</fullName>
    </submittedName>
</protein>
<feature type="transmembrane region" description="Helical" evidence="1">
    <location>
        <begin position="194"/>
        <end position="216"/>
    </location>
</feature>